<comment type="subcellular location">
    <subcellularLocation>
        <location evidence="2">Cell membrane</location>
    </subcellularLocation>
    <subcellularLocation>
        <location evidence="1">Membrane</location>
        <topology evidence="1">Multi-pass membrane protein</topology>
    </subcellularLocation>
</comment>
<dbReference type="Gene3D" id="2.70.170.10">
    <property type="entry name" value="Neurotransmitter-gated ion-channel ligand-binding domain"/>
    <property type="match status" value="2"/>
</dbReference>
<feature type="domain" description="Neurotransmitter-gated ion-channel transmembrane" evidence="14">
    <location>
        <begin position="278"/>
        <end position="360"/>
    </location>
</feature>
<dbReference type="InterPro" id="IPR018000">
    <property type="entry name" value="Neurotransmitter_ion_chnl_CS"/>
</dbReference>
<dbReference type="STRING" id="35525.A0A162CYH6"/>
<evidence type="ECO:0000256" key="10">
    <source>
        <dbReference type="ARBA" id="ARBA00023303"/>
    </source>
</evidence>
<reference evidence="15 16" key="1">
    <citation type="submission" date="2016-03" db="EMBL/GenBank/DDBJ databases">
        <title>EvidentialGene: Evidence-directed Construction of Genes on Genomes.</title>
        <authorList>
            <person name="Gilbert D.G."/>
            <person name="Choi J.-H."/>
            <person name="Mockaitis K."/>
            <person name="Colbourne J."/>
            <person name="Pfrender M."/>
        </authorList>
    </citation>
    <scope>NUCLEOTIDE SEQUENCE [LARGE SCALE GENOMIC DNA]</scope>
    <source>
        <strain evidence="15 16">Xinb3</strain>
        <tissue evidence="15">Complete organism</tissue>
    </source>
</reference>
<feature type="transmembrane region" description="Helical" evidence="11">
    <location>
        <begin position="1058"/>
        <end position="1078"/>
    </location>
</feature>
<feature type="chain" id="PRO_5022259115" evidence="11">
    <location>
        <begin position="24"/>
        <end position="1233"/>
    </location>
</feature>
<dbReference type="PANTHER" id="PTHR18945">
    <property type="entry name" value="NEUROTRANSMITTER GATED ION CHANNEL"/>
    <property type="match status" value="1"/>
</dbReference>
<keyword evidence="10 11" id="KW-0407">Ion channel</keyword>
<evidence type="ECO:0000259" key="14">
    <source>
        <dbReference type="Pfam" id="PF02932"/>
    </source>
</evidence>
<keyword evidence="6 11" id="KW-0732">Signal</keyword>
<evidence type="ECO:0000256" key="2">
    <source>
        <dbReference type="ARBA" id="ARBA00004236"/>
    </source>
</evidence>
<dbReference type="FunFam" id="2.70.170.10:FF:000024">
    <property type="entry name" value="Histamine-gated chloride channel subunit"/>
    <property type="match status" value="2"/>
</dbReference>
<dbReference type="Pfam" id="PF02931">
    <property type="entry name" value="Neur_chan_LBD"/>
    <property type="match status" value="2"/>
</dbReference>
<dbReference type="GO" id="GO:0005886">
    <property type="term" value="C:plasma membrane"/>
    <property type="evidence" value="ECO:0007669"/>
    <property type="project" value="UniProtKB-SubCell"/>
</dbReference>
<dbReference type="InterPro" id="IPR006201">
    <property type="entry name" value="Neur_channel"/>
</dbReference>
<dbReference type="InterPro" id="IPR006028">
    <property type="entry name" value="GABAA/Glycine_rcpt"/>
</dbReference>
<dbReference type="GO" id="GO:0005254">
    <property type="term" value="F:chloride channel activity"/>
    <property type="evidence" value="ECO:0007669"/>
    <property type="project" value="UniProtKB-ARBA"/>
</dbReference>
<dbReference type="InterPro" id="IPR006202">
    <property type="entry name" value="Neur_chan_lig-bd"/>
</dbReference>
<evidence type="ECO:0000256" key="12">
    <source>
        <dbReference type="SAM" id="MobiDB-lite"/>
    </source>
</evidence>
<evidence type="ECO:0000256" key="7">
    <source>
        <dbReference type="ARBA" id="ARBA00022989"/>
    </source>
</evidence>
<keyword evidence="3 11" id="KW-0813">Transport</keyword>
<comment type="caution">
    <text evidence="15">The sequence shown here is derived from an EMBL/GenBank/DDBJ whole genome shotgun (WGS) entry which is preliminary data.</text>
</comment>
<comment type="similarity">
    <text evidence="11">Belongs to the ligand-gated ion channel (TC 1.A.9) family.</text>
</comment>
<dbReference type="Proteomes" id="UP000076858">
    <property type="component" value="Unassembled WGS sequence"/>
</dbReference>
<keyword evidence="7 11" id="KW-1133">Transmembrane helix</keyword>
<evidence type="ECO:0000256" key="6">
    <source>
        <dbReference type="ARBA" id="ARBA00022729"/>
    </source>
</evidence>
<evidence type="ECO:0000256" key="4">
    <source>
        <dbReference type="ARBA" id="ARBA00022475"/>
    </source>
</evidence>
<dbReference type="GO" id="GO:0004888">
    <property type="term" value="F:transmembrane signaling receptor activity"/>
    <property type="evidence" value="ECO:0007669"/>
    <property type="project" value="InterPro"/>
</dbReference>
<evidence type="ECO:0000256" key="8">
    <source>
        <dbReference type="ARBA" id="ARBA00023065"/>
    </source>
</evidence>
<name>A0A162CYH6_9CRUS</name>
<feature type="transmembrane region" description="Helical" evidence="11">
    <location>
        <begin position="1119"/>
        <end position="1141"/>
    </location>
</feature>
<keyword evidence="4" id="KW-1003">Cell membrane</keyword>
<accession>A0A162CYH6</accession>
<keyword evidence="8 11" id="KW-0406">Ion transport</keyword>
<evidence type="ECO:0000313" key="16">
    <source>
        <dbReference type="Proteomes" id="UP000076858"/>
    </source>
</evidence>
<evidence type="ECO:0000256" key="11">
    <source>
        <dbReference type="RuleBase" id="RU000687"/>
    </source>
</evidence>
<dbReference type="InterPro" id="IPR036734">
    <property type="entry name" value="Neur_chan_lig-bd_sf"/>
</dbReference>
<dbReference type="PRINTS" id="PR00253">
    <property type="entry name" value="GABAARECEPTR"/>
</dbReference>
<feature type="region of interest" description="Disordered" evidence="12">
    <location>
        <begin position="525"/>
        <end position="591"/>
    </location>
</feature>
<evidence type="ECO:0000256" key="5">
    <source>
        <dbReference type="ARBA" id="ARBA00022692"/>
    </source>
</evidence>
<feature type="transmembrane region" description="Helical" evidence="11">
    <location>
        <begin position="35"/>
        <end position="56"/>
    </location>
</feature>
<feature type="region of interest" description="Disordered" evidence="12">
    <location>
        <begin position="1164"/>
        <end position="1194"/>
    </location>
</feature>
<feature type="compositionally biased region" description="Polar residues" evidence="12">
    <location>
        <begin position="620"/>
        <end position="630"/>
    </location>
</feature>
<evidence type="ECO:0000256" key="3">
    <source>
        <dbReference type="ARBA" id="ARBA00022448"/>
    </source>
</evidence>
<keyword evidence="15" id="KW-0675">Receptor</keyword>
<dbReference type="Pfam" id="PF02932">
    <property type="entry name" value="Neur_chan_memb"/>
    <property type="match status" value="2"/>
</dbReference>
<dbReference type="SUPFAM" id="SSF63712">
    <property type="entry name" value="Nicotinic receptor ligand binding domain-like"/>
    <property type="match status" value="2"/>
</dbReference>
<keyword evidence="16" id="KW-1185">Reference proteome</keyword>
<dbReference type="NCBIfam" id="TIGR00860">
    <property type="entry name" value="LIC"/>
    <property type="match status" value="2"/>
</dbReference>
<keyword evidence="9 11" id="KW-0472">Membrane</keyword>
<proteinExistence type="inferred from homology"/>
<feature type="domain" description="Neurotransmitter-gated ion-channel ligand-binding" evidence="13">
    <location>
        <begin position="855"/>
        <end position="1053"/>
    </location>
</feature>
<dbReference type="AlphaFoldDB" id="A0A162CYH6"/>
<feature type="compositionally biased region" description="Basic residues" evidence="12">
    <location>
        <begin position="537"/>
        <end position="549"/>
    </location>
</feature>
<protein>
    <submittedName>
        <fullName evidence="15">Gamma-aminobutyric acid receptor subunit gamma-3</fullName>
    </submittedName>
</protein>
<dbReference type="Gene3D" id="1.20.58.390">
    <property type="entry name" value="Neurotransmitter-gated ion-channel transmembrane domain"/>
    <property type="match status" value="2"/>
</dbReference>
<dbReference type="EMBL" id="LRGB01000050">
    <property type="protein sequence ID" value="KZS21199.1"/>
    <property type="molecule type" value="Genomic_DNA"/>
</dbReference>
<evidence type="ECO:0000256" key="1">
    <source>
        <dbReference type="ARBA" id="ARBA00004141"/>
    </source>
</evidence>
<feature type="signal peptide" evidence="11">
    <location>
        <begin position="1"/>
        <end position="23"/>
    </location>
</feature>
<dbReference type="InterPro" id="IPR006029">
    <property type="entry name" value="Neurotrans-gated_channel_TM"/>
</dbReference>
<keyword evidence="5 11" id="KW-0812">Transmembrane</keyword>
<feature type="transmembrane region" description="Helical" evidence="11">
    <location>
        <begin position="1214"/>
        <end position="1231"/>
    </location>
</feature>
<feature type="transmembrane region" description="Helical" evidence="11">
    <location>
        <begin position="275"/>
        <end position="295"/>
    </location>
</feature>
<feature type="domain" description="Neurotransmitter-gated ion-channel ligand-binding" evidence="13">
    <location>
        <begin position="72"/>
        <end position="270"/>
    </location>
</feature>
<feature type="compositionally biased region" description="Pro residues" evidence="12">
    <location>
        <begin position="1184"/>
        <end position="1193"/>
    </location>
</feature>
<dbReference type="OrthoDB" id="407674at2759"/>
<dbReference type="InterPro" id="IPR036719">
    <property type="entry name" value="Neuro-gated_channel_TM_sf"/>
</dbReference>
<evidence type="ECO:0000259" key="13">
    <source>
        <dbReference type="Pfam" id="PF02931"/>
    </source>
</evidence>
<dbReference type="GO" id="GO:0099095">
    <property type="term" value="F:ligand-gated monoatomic anion channel activity"/>
    <property type="evidence" value="ECO:0007669"/>
    <property type="project" value="UniProtKB-ARBA"/>
</dbReference>
<sequence>MWTIIWFQIVLLVFITFFAGNQAEKKIYIFTLRLQLLHSTLLICLSIDIAFFFPIWRDETSLVLTDILPKDTKTYDKNRPPKYSGQPTVVYFHVTVLSIDTINEESMTYVADIFLAQSWRDHRLRLPENMTSEYRILDVGWLHNIWRPDVFFKNAKQVTFHEMSVPNHYLWLYHDKTLIYMAKLTLVLSCAMKFESYPHDTQICSMQIESLSHTTFDLVFKWNLTDPLVTNPDIELPQLDIAKNFTEDCTLEYSTGNFTCLAVVFNLRRRLGYHLFHTYIPSGLIVVMSWISFWIKPEAIPARVTLGVTSLLTLATQSTQSQRSLPPVSYVKAIDVWMSSCTLFVFMSLMQFAVCNHFMGTGTPAKPKVLSDEELNSSALDLPGHNNGLLRFRAKSPNSAGRRTTPKYVTSCYGREVALFIDKWSRFVFPFAYLIFNTFYWITYLEDVNINLVPTMSLLTRKGKRWPELSKHPQRFGSSSPFQQPSVISIRDPDVAMDLFSVTGIHKKGARKDVEKLLDRNELFRSGGHLPSENKKKNPVRHHRRKADRHHIFLQDQSAFESETEDYRGVSRNNMEGPGSTPSQRSADDYDDLTKSRNEITEELATVTSEPVHPNRCKGSGNSKDSNCTSERNHFPSSVLMIEAHYNQTVRDFLQICTPVERVEISGVDDVQMLLNALFEQMTVKDKSMKASSIVLLFNLEHYANWTKEDVIEVLQASVTALRNGFSDMMIYSKFHQDGADFNDTHLTLTYDVKYWLSELCNQRLTPCADFASIILESVLQMNQIEQEEADNDVSSDVKDSLDDASSQANAWCQQLGLGPGSRIVDVRALLLKPTGGYHREETSLVLGDILPKNSKSYDKNRAPKFFGQPTIVYFHVTVLSIDTINEESMTYVADIFLAQSWRDHRLRLPEDMTEEYRILDVGWLQNIWRPDCFFKNAKKVTFHEMSVPNHYLWLYHDKTLIYMAKLTLVLSCAMKFENYPHDTQVCSMQIESLSHTTHDLVFKWNFTDPLVTNPDIELPQLDIAKNTTEDCTLEYSTGNFTCLAVVFNLRRRLGYHLFHTYIPSGLIVVMSWISFWIKPEAIPARATLGVTSLLTLSTQSTQSQRSLPPVSYVKAIDVWMSSCTVFVFMSLMEFAVVNSFMGPVATKPMKGYSEEDLSIHRPSGYNGTNSSLRLRGKPSSPARGPPPPPPGPQYVTFCNGREVALFIDQWSRLFFPIAFIILNLVYWITFLH</sequence>
<dbReference type="SUPFAM" id="SSF90112">
    <property type="entry name" value="Neurotransmitter-gated ion-channel transmembrane pore"/>
    <property type="match status" value="2"/>
</dbReference>
<evidence type="ECO:0000313" key="15">
    <source>
        <dbReference type="EMBL" id="KZS21199.1"/>
    </source>
</evidence>
<dbReference type="PROSITE" id="PS00236">
    <property type="entry name" value="NEUROTR_ION_CHANNEL"/>
    <property type="match status" value="2"/>
</dbReference>
<gene>
    <name evidence="15" type="ORF">APZ42_011922</name>
</gene>
<feature type="region of interest" description="Disordered" evidence="12">
    <location>
        <begin position="608"/>
        <end position="630"/>
    </location>
</feature>
<dbReference type="GO" id="GO:0005230">
    <property type="term" value="F:extracellular ligand-gated monoatomic ion channel activity"/>
    <property type="evidence" value="ECO:0007669"/>
    <property type="project" value="InterPro"/>
</dbReference>
<dbReference type="CDD" id="cd19049">
    <property type="entry name" value="LGIC_TM_anion"/>
    <property type="match status" value="2"/>
</dbReference>
<feature type="domain" description="Neurotransmitter-gated ion-channel transmembrane" evidence="14">
    <location>
        <begin position="1061"/>
        <end position="1142"/>
    </location>
</feature>
<dbReference type="InterPro" id="IPR038050">
    <property type="entry name" value="Neuro_actylchol_rec"/>
</dbReference>
<evidence type="ECO:0000256" key="9">
    <source>
        <dbReference type="ARBA" id="ARBA00023136"/>
    </source>
</evidence>
<dbReference type="PRINTS" id="PR00252">
    <property type="entry name" value="NRIONCHANNEL"/>
</dbReference>
<organism evidence="15 16">
    <name type="scientific">Daphnia magna</name>
    <dbReference type="NCBI Taxonomy" id="35525"/>
    <lineage>
        <taxon>Eukaryota</taxon>
        <taxon>Metazoa</taxon>
        <taxon>Ecdysozoa</taxon>
        <taxon>Arthropoda</taxon>
        <taxon>Crustacea</taxon>
        <taxon>Branchiopoda</taxon>
        <taxon>Diplostraca</taxon>
        <taxon>Cladocera</taxon>
        <taxon>Anomopoda</taxon>
        <taxon>Daphniidae</taxon>
        <taxon>Daphnia</taxon>
    </lineage>
</organism>